<dbReference type="PANTHER" id="PTHR43628">
    <property type="entry name" value="ACTIVATOR OF C KINASE PROTEIN 1-RELATED"/>
    <property type="match status" value="1"/>
</dbReference>
<evidence type="ECO:0000313" key="2">
    <source>
        <dbReference type="Proteomes" id="UP000243579"/>
    </source>
</evidence>
<dbReference type="Pfam" id="PF08238">
    <property type="entry name" value="Sel1"/>
    <property type="match status" value="6"/>
</dbReference>
<accession>A0A1V9YFY5</accession>
<dbReference type="EMBL" id="JNBR01001849">
    <property type="protein sequence ID" value="OQR84567.1"/>
    <property type="molecule type" value="Genomic_DNA"/>
</dbReference>
<dbReference type="InterPro" id="IPR006597">
    <property type="entry name" value="Sel1-like"/>
</dbReference>
<dbReference type="Gene3D" id="1.25.40.10">
    <property type="entry name" value="Tetratricopeptide repeat domain"/>
    <property type="match status" value="1"/>
</dbReference>
<dbReference type="SMART" id="SM00671">
    <property type="entry name" value="SEL1"/>
    <property type="match status" value="6"/>
</dbReference>
<dbReference type="InterPro" id="IPR011990">
    <property type="entry name" value="TPR-like_helical_dom_sf"/>
</dbReference>
<name>A0A1V9YFY5_ACHHY</name>
<evidence type="ECO:0000313" key="1">
    <source>
        <dbReference type="EMBL" id="OQR84567.1"/>
    </source>
</evidence>
<gene>
    <name evidence="1" type="ORF">ACHHYP_13239</name>
</gene>
<dbReference type="AlphaFoldDB" id="A0A1V9YFY5"/>
<keyword evidence="2" id="KW-1185">Reference proteome</keyword>
<dbReference type="InterPro" id="IPR052945">
    <property type="entry name" value="Mitotic_Regulator"/>
</dbReference>
<dbReference type="Proteomes" id="UP000243579">
    <property type="component" value="Unassembled WGS sequence"/>
</dbReference>
<reference evidence="1 2" key="1">
    <citation type="journal article" date="2014" name="Genome Biol. Evol.">
        <title>The secreted proteins of Achlya hypogyna and Thraustotheca clavata identify the ancestral oomycete secretome and reveal gene acquisitions by horizontal gene transfer.</title>
        <authorList>
            <person name="Misner I."/>
            <person name="Blouin N."/>
            <person name="Leonard G."/>
            <person name="Richards T.A."/>
            <person name="Lane C.E."/>
        </authorList>
    </citation>
    <scope>NUCLEOTIDE SEQUENCE [LARGE SCALE GENOMIC DNA]</scope>
    <source>
        <strain evidence="1 2">ATCC 48635</strain>
    </source>
</reference>
<dbReference type="PANTHER" id="PTHR43628:SF1">
    <property type="entry name" value="CHITIN SYNTHASE REGULATORY FACTOR 2-RELATED"/>
    <property type="match status" value="1"/>
</dbReference>
<proteinExistence type="predicted"/>
<organism evidence="1 2">
    <name type="scientific">Achlya hypogyna</name>
    <name type="common">Oomycete</name>
    <name type="synonym">Protoachlya hypogyna</name>
    <dbReference type="NCBI Taxonomy" id="1202772"/>
    <lineage>
        <taxon>Eukaryota</taxon>
        <taxon>Sar</taxon>
        <taxon>Stramenopiles</taxon>
        <taxon>Oomycota</taxon>
        <taxon>Saprolegniomycetes</taxon>
        <taxon>Saprolegniales</taxon>
        <taxon>Achlyaceae</taxon>
        <taxon>Achlya</taxon>
    </lineage>
</organism>
<sequence>MLRRLLGRPARSAAAIDVELNAVVSALRGMGNAGSSKMLTPANIEAMLAAKTTNAKQLYRMGQAIFENAQVDANPAELDKVKTVWKTAMELGDQNAKFSYARLLKQGQGFPKPDLISSTMLFKQLADAKHAWGTFAYAQALHNGDGIKVNLPKAFELYLLCAKSDIPPAYMAVANMYITGAGVDKNVPEALQWYTKAAESGDMHAKSLLGDWYFNGDYGVPVDRARGLALRMEAASAGIPHAMFNMGCLHAEGAADVGVERNDIVAFQLFQQAAMKGHGLAIMNVAVMLRDGVGVSRNVQVARTWLEGLAPYDMQAKELLAKLPAE</sequence>
<dbReference type="STRING" id="1202772.A0A1V9YFY5"/>
<comment type="caution">
    <text evidence="1">The sequence shown here is derived from an EMBL/GenBank/DDBJ whole genome shotgun (WGS) entry which is preliminary data.</text>
</comment>
<protein>
    <submittedName>
        <fullName evidence="1">Uncharacterized protein</fullName>
    </submittedName>
</protein>
<dbReference type="OrthoDB" id="64419at2759"/>
<dbReference type="SUPFAM" id="SSF81901">
    <property type="entry name" value="HCP-like"/>
    <property type="match status" value="1"/>
</dbReference>